<keyword evidence="23" id="KW-1185">Reference proteome</keyword>
<evidence type="ECO:0000256" key="15">
    <source>
        <dbReference type="ARBA" id="ARBA00026073"/>
    </source>
</evidence>
<evidence type="ECO:0000256" key="12">
    <source>
        <dbReference type="ARBA" id="ARBA00022932"/>
    </source>
</evidence>
<dbReference type="NCBIfam" id="NF004316">
    <property type="entry name" value="PRK05711.1"/>
    <property type="match status" value="1"/>
</dbReference>
<keyword evidence="9 20" id="KW-0378">Hydrolase</keyword>
<evidence type="ECO:0000256" key="9">
    <source>
        <dbReference type="ARBA" id="ARBA00022801"/>
    </source>
</evidence>
<comment type="cofactor">
    <cofactor evidence="1 20">
        <name>Mn(2+)</name>
        <dbReference type="ChEBI" id="CHEBI:29035"/>
    </cofactor>
</comment>
<feature type="domain" description="Exonuclease" evidence="21">
    <location>
        <begin position="4"/>
        <end position="173"/>
    </location>
</feature>
<dbReference type="FunFam" id="3.30.420.10:FF:000012">
    <property type="entry name" value="DNA polymerase III subunit epsilon"/>
    <property type="match status" value="1"/>
</dbReference>
<dbReference type="InterPro" id="IPR006054">
    <property type="entry name" value="DnaQ"/>
</dbReference>
<dbReference type="GO" id="GO:0003677">
    <property type="term" value="F:DNA binding"/>
    <property type="evidence" value="ECO:0007669"/>
    <property type="project" value="InterPro"/>
</dbReference>
<evidence type="ECO:0000256" key="7">
    <source>
        <dbReference type="ARBA" id="ARBA00022722"/>
    </source>
</evidence>
<evidence type="ECO:0000256" key="2">
    <source>
        <dbReference type="ARBA" id="ARBA00012417"/>
    </source>
</evidence>
<evidence type="ECO:0000256" key="6">
    <source>
        <dbReference type="ARBA" id="ARBA00022705"/>
    </source>
</evidence>
<name>A0A0F3NMA2_9RICK</name>
<feature type="binding site" evidence="18">
    <location>
        <position position="59"/>
    </location>
    <ligand>
        <name>substrate</name>
    </ligand>
</feature>
<dbReference type="EMBL" id="LANX01000001">
    <property type="protein sequence ID" value="KJV68832.1"/>
    <property type="molecule type" value="Genomic_DNA"/>
</dbReference>
<dbReference type="SUPFAM" id="SSF53098">
    <property type="entry name" value="Ribonuclease H-like"/>
    <property type="match status" value="1"/>
</dbReference>
<dbReference type="Proteomes" id="UP000033562">
    <property type="component" value="Unassembled WGS sequence"/>
</dbReference>
<feature type="binding site" evidence="19">
    <location>
        <position position="156"/>
    </location>
    <ligand>
        <name>a divalent metal cation</name>
        <dbReference type="ChEBI" id="CHEBI:60240"/>
        <label>1</label>
        <note>catalytic</note>
    </ligand>
</feature>
<feature type="binding site" evidence="18">
    <location>
        <position position="9"/>
    </location>
    <ligand>
        <name>substrate</name>
    </ligand>
</feature>
<dbReference type="InterPro" id="IPR012337">
    <property type="entry name" value="RNaseH-like_sf"/>
</dbReference>
<dbReference type="CDD" id="cd06131">
    <property type="entry name" value="DNA_pol_III_epsilon_Ecoli_like"/>
    <property type="match status" value="1"/>
</dbReference>
<keyword evidence="7 20" id="KW-0540">Nuclease</keyword>
<dbReference type="EC" id="2.7.7.7" evidence="2 20"/>
<comment type="subunit">
    <text evidence="15 20">DNA polymerase III contains a core (composed of alpha, epsilon and theta chains) that associates with a tau subunit. This core dimerizes to form the POLIII' complex. PolIII' associates with the gamma complex (composed of gamma, delta, delta', psi and chi chains) and with the beta chain to form the complete DNA polymerase III complex.</text>
</comment>
<dbReference type="GO" id="GO:0045004">
    <property type="term" value="P:DNA replication proofreading"/>
    <property type="evidence" value="ECO:0007669"/>
    <property type="project" value="TreeGrafter"/>
</dbReference>
<evidence type="ECO:0000256" key="11">
    <source>
        <dbReference type="ARBA" id="ARBA00022842"/>
    </source>
</evidence>
<keyword evidence="13 19" id="KW-0464">Manganese</keyword>
<dbReference type="GO" id="GO:0005829">
    <property type="term" value="C:cytosol"/>
    <property type="evidence" value="ECO:0007669"/>
    <property type="project" value="TreeGrafter"/>
</dbReference>
<dbReference type="AlphaFoldDB" id="A0A0F3NMA2"/>
<protein>
    <recommendedName>
        <fullName evidence="3 20">DNA polymerase III subunit epsilon</fullName>
        <ecNumber evidence="2 20">2.7.7.7</ecNumber>
    </recommendedName>
</protein>
<dbReference type="PANTHER" id="PTHR30231">
    <property type="entry name" value="DNA POLYMERASE III SUBUNIT EPSILON"/>
    <property type="match status" value="1"/>
</dbReference>
<keyword evidence="11 19" id="KW-0460">Magnesium</keyword>
<dbReference type="SMART" id="SM00479">
    <property type="entry name" value="EXOIII"/>
    <property type="match status" value="1"/>
</dbReference>
<evidence type="ECO:0000256" key="20">
    <source>
        <dbReference type="RuleBase" id="RU364087"/>
    </source>
</evidence>
<feature type="binding site" evidence="19">
    <location>
        <position position="11"/>
    </location>
    <ligand>
        <name>a divalent metal cation</name>
        <dbReference type="ChEBI" id="CHEBI:60240"/>
        <label>1</label>
        <note>catalytic</note>
    </ligand>
</feature>
<reference evidence="22 23" key="1">
    <citation type="submission" date="2015-02" db="EMBL/GenBank/DDBJ databases">
        <title>Genome Sequencing of Rickettsiales.</title>
        <authorList>
            <person name="Daugherty S.C."/>
            <person name="Su Q."/>
            <person name="Abolude K."/>
            <person name="Beier-Sexton M."/>
            <person name="Carlyon J.A."/>
            <person name="Carter R."/>
            <person name="Day N.P."/>
            <person name="Dumler S.J."/>
            <person name="Dyachenko V."/>
            <person name="Godinez A."/>
            <person name="Kurtti T.J."/>
            <person name="Lichay M."/>
            <person name="Mullins K.E."/>
            <person name="Ott S."/>
            <person name="Pappas-Brown V."/>
            <person name="Paris D.H."/>
            <person name="Patel P."/>
            <person name="Richards A.L."/>
            <person name="Sadzewicz L."/>
            <person name="Sears K."/>
            <person name="Seidman D."/>
            <person name="Sengamalay N."/>
            <person name="Stenos J."/>
            <person name="Tallon L.J."/>
            <person name="Vincent G."/>
            <person name="Fraser C.M."/>
            <person name="Munderloh U."/>
            <person name="Dunning-Hotopp J.C."/>
        </authorList>
    </citation>
    <scope>NUCLEOTIDE SEQUENCE [LARGE SCALE GENOMIC DNA]</scope>
    <source>
        <strain evidence="22 23">RAC413</strain>
    </source>
</reference>
<dbReference type="OrthoDB" id="9804290at2"/>
<keyword evidence="8 19" id="KW-0479">Metal-binding</keyword>
<dbReference type="GO" id="GO:0046872">
    <property type="term" value="F:metal ion binding"/>
    <property type="evidence" value="ECO:0007669"/>
    <property type="project" value="UniProtKB-KW"/>
</dbReference>
<comment type="cofactor">
    <cofactor evidence="19">
        <name>Mg(2+)</name>
        <dbReference type="ChEBI" id="CHEBI:18420"/>
    </cofactor>
    <cofactor evidence="19">
        <name>Mn(2+)</name>
        <dbReference type="ChEBI" id="CHEBI:29035"/>
    </cofactor>
    <text evidence="19">Binds 2 divalent metal cations. Magnesium or manganese.</text>
</comment>
<comment type="function">
    <text evidence="14 20">DNA polymerase III is a complex, multichain enzyme responsible for most of the replicative synthesis in bacteria. The epsilon subunit contain the editing function and is a proofreading 3'-5' exonuclease.</text>
</comment>
<sequence>MKIREIVLDTETTGLDVNGGDRIVEIGCVELIDCIFTGHIFHHYVNPEREVPYYATKIHGITIDMVKDKPKFADIADEFLDFISDGTLVIHNAKFDVSFIEMELNRINKEYSFSKVIDTLILARKKFPGMPVTLDALCKRFNISLQDRKFHGALLDATLLSKVYIELKGGLQRSLNFNDIDKNNIDQQFVESHYLCNRNFKINQDDYKKHKELLKKIKNSIWAKFE</sequence>
<evidence type="ECO:0000313" key="22">
    <source>
        <dbReference type="EMBL" id="KJV68832.1"/>
    </source>
</evidence>
<organism evidence="22 23">
    <name type="scientific">Candidatus Neoehrlichia procyonis str. RAC413</name>
    <dbReference type="NCBI Taxonomy" id="1359163"/>
    <lineage>
        <taxon>Bacteria</taxon>
        <taxon>Pseudomonadati</taxon>
        <taxon>Pseudomonadota</taxon>
        <taxon>Alphaproteobacteria</taxon>
        <taxon>Rickettsiales</taxon>
        <taxon>Anaplasmataceae</taxon>
        <taxon>Candidatus Neoehrlichia</taxon>
    </lineage>
</organism>
<feature type="binding site" evidence="18">
    <location>
        <position position="156"/>
    </location>
    <ligand>
        <name>substrate</name>
    </ligand>
</feature>
<evidence type="ECO:0000256" key="13">
    <source>
        <dbReference type="ARBA" id="ARBA00023211"/>
    </source>
</evidence>
<evidence type="ECO:0000256" key="16">
    <source>
        <dbReference type="ARBA" id="ARBA00049244"/>
    </source>
</evidence>
<dbReference type="InterPro" id="IPR006309">
    <property type="entry name" value="DnaQ_proteo"/>
</dbReference>
<dbReference type="NCBIfam" id="TIGR01406">
    <property type="entry name" value="dnaQ_proteo"/>
    <property type="match status" value="1"/>
</dbReference>
<comment type="caution">
    <text evidence="22">The sequence shown here is derived from an EMBL/GenBank/DDBJ whole genome shotgun (WGS) entry which is preliminary data.</text>
</comment>
<evidence type="ECO:0000313" key="23">
    <source>
        <dbReference type="Proteomes" id="UP000033562"/>
    </source>
</evidence>
<evidence type="ECO:0000256" key="10">
    <source>
        <dbReference type="ARBA" id="ARBA00022839"/>
    </source>
</evidence>
<evidence type="ECO:0000256" key="18">
    <source>
        <dbReference type="PIRSR" id="PIRSR606309-2"/>
    </source>
</evidence>
<accession>A0A0F3NMA2</accession>
<keyword evidence="10 20" id="KW-0269">Exonuclease</keyword>
<keyword evidence="6 20" id="KW-0235">DNA replication</keyword>
<evidence type="ECO:0000259" key="21">
    <source>
        <dbReference type="SMART" id="SM00479"/>
    </source>
</evidence>
<evidence type="ECO:0000256" key="8">
    <source>
        <dbReference type="ARBA" id="ARBA00022723"/>
    </source>
</evidence>
<gene>
    <name evidence="20 22" type="primary">dnaQ</name>
    <name evidence="22" type="ORF">NLO413_0197</name>
</gene>
<keyword evidence="12 20" id="KW-0239">DNA-directed DNA polymerase</keyword>
<evidence type="ECO:0000256" key="19">
    <source>
        <dbReference type="PIRSR" id="PIRSR606309-3"/>
    </source>
</evidence>
<dbReference type="NCBIfam" id="TIGR00573">
    <property type="entry name" value="dnaq"/>
    <property type="match status" value="1"/>
</dbReference>
<dbReference type="PANTHER" id="PTHR30231:SF41">
    <property type="entry name" value="DNA POLYMERASE III SUBUNIT EPSILON"/>
    <property type="match status" value="1"/>
</dbReference>
<evidence type="ECO:0000256" key="17">
    <source>
        <dbReference type="PIRSR" id="PIRSR606309-1"/>
    </source>
</evidence>
<dbReference type="RefSeq" id="WP_045808674.1">
    <property type="nucleotide sequence ID" value="NZ_LANX01000001.1"/>
</dbReference>
<keyword evidence="5 20" id="KW-0548">Nucleotidyltransferase</keyword>
<dbReference type="Pfam" id="PF00929">
    <property type="entry name" value="RNase_T"/>
    <property type="match status" value="1"/>
</dbReference>
<dbReference type="Gene3D" id="3.30.420.10">
    <property type="entry name" value="Ribonuclease H-like superfamily/Ribonuclease H"/>
    <property type="match status" value="1"/>
</dbReference>
<feature type="active site" description="Proton acceptor" evidence="17">
    <location>
        <position position="151"/>
    </location>
</feature>
<dbReference type="InterPro" id="IPR036397">
    <property type="entry name" value="RNaseH_sf"/>
</dbReference>
<dbReference type="GO" id="GO:0008408">
    <property type="term" value="F:3'-5' exonuclease activity"/>
    <property type="evidence" value="ECO:0007669"/>
    <property type="project" value="TreeGrafter"/>
</dbReference>
<dbReference type="STRING" id="1359163.NLO413_0197"/>
<proteinExistence type="predicted"/>
<feature type="binding site" evidence="18">
    <location>
        <position position="11"/>
    </location>
    <ligand>
        <name>substrate</name>
    </ligand>
</feature>
<comment type="catalytic activity">
    <reaction evidence="16 20">
        <text>DNA(n) + a 2'-deoxyribonucleoside 5'-triphosphate = DNA(n+1) + diphosphate</text>
        <dbReference type="Rhea" id="RHEA:22508"/>
        <dbReference type="Rhea" id="RHEA-COMP:17339"/>
        <dbReference type="Rhea" id="RHEA-COMP:17340"/>
        <dbReference type="ChEBI" id="CHEBI:33019"/>
        <dbReference type="ChEBI" id="CHEBI:61560"/>
        <dbReference type="ChEBI" id="CHEBI:173112"/>
        <dbReference type="EC" id="2.7.7.7"/>
    </reaction>
</comment>
<dbReference type="PATRIC" id="fig|1359163.3.peg.191"/>
<evidence type="ECO:0000256" key="3">
    <source>
        <dbReference type="ARBA" id="ARBA00020352"/>
    </source>
</evidence>
<dbReference type="GO" id="GO:0003887">
    <property type="term" value="F:DNA-directed DNA polymerase activity"/>
    <property type="evidence" value="ECO:0007669"/>
    <property type="project" value="UniProtKB-KW"/>
</dbReference>
<evidence type="ECO:0000256" key="1">
    <source>
        <dbReference type="ARBA" id="ARBA00001936"/>
    </source>
</evidence>
<evidence type="ECO:0000256" key="14">
    <source>
        <dbReference type="ARBA" id="ARBA00025483"/>
    </source>
</evidence>
<evidence type="ECO:0000256" key="5">
    <source>
        <dbReference type="ARBA" id="ARBA00022695"/>
    </source>
</evidence>
<evidence type="ECO:0000256" key="4">
    <source>
        <dbReference type="ARBA" id="ARBA00022679"/>
    </source>
</evidence>
<dbReference type="InterPro" id="IPR013520">
    <property type="entry name" value="Ribonucl_H"/>
</dbReference>
<feature type="binding site" evidence="19">
    <location>
        <position position="9"/>
    </location>
    <ligand>
        <name>a divalent metal cation</name>
        <dbReference type="ChEBI" id="CHEBI:60240"/>
        <label>1</label>
        <note>catalytic</note>
    </ligand>
</feature>
<keyword evidence="4 20" id="KW-0808">Transferase</keyword>